<feature type="chain" id="PRO_5015662980" description="DUF19 domain-containing protein" evidence="1">
    <location>
        <begin position="24"/>
        <end position="440"/>
    </location>
</feature>
<dbReference type="EMBL" id="PZQS01000013">
    <property type="protein sequence ID" value="PVD20031.1"/>
    <property type="molecule type" value="Genomic_DNA"/>
</dbReference>
<comment type="caution">
    <text evidence="2">The sequence shown here is derived from an EMBL/GenBank/DDBJ whole genome shotgun (WGS) entry which is preliminary data.</text>
</comment>
<dbReference type="Proteomes" id="UP000245119">
    <property type="component" value="Linkage Group LG13"/>
</dbReference>
<evidence type="ECO:0000256" key="1">
    <source>
        <dbReference type="SAM" id="SignalP"/>
    </source>
</evidence>
<feature type="signal peptide" evidence="1">
    <location>
        <begin position="1"/>
        <end position="23"/>
    </location>
</feature>
<organism evidence="2 3">
    <name type="scientific">Pomacea canaliculata</name>
    <name type="common">Golden apple snail</name>
    <dbReference type="NCBI Taxonomy" id="400727"/>
    <lineage>
        <taxon>Eukaryota</taxon>
        <taxon>Metazoa</taxon>
        <taxon>Spiralia</taxon>
        <taxon>Lophotrochozoa</taxon>
        <taxon>Mollusca</taxon>
        <taxon>Gastropoda</taxon>
        <taxon>Caenogastropoda</taxon>
        <taxon>Architaenioglossa</taxon>
        <taxon>Ampullarioidea</taxon>
        <taxon>Ampullariidae</taxon>
        <taxon>Pomacea</taxon>
    </lineage>
</organism>
<evidence type="ECO:0000313" key="2">
    <source>
        <dbReference type="EMBL" id="PVD20031.1"/>
    </source>
</evidence>
<gene>
    <name evidence="2" type="ORF">C0Q70_20525</name>
</gene>
<evidence type="ECO:0000313" key="3">
    <source>
        <dbReference type="Proteomes" id="UP000245119"/>
    </source>
</evidence>
<keyword evidence="1" id="KW-0732">Signal</keyword>
<accession>A0A2T7NFT3</accession>
<sequence length="440" mass="49700">MAKTVFTLLALVAVSFRYQGVFFARGFTLQSGGYKPGISIPVTKYKREALDTCNPGVESVEEALQRCFADRNINITKILDNPMLFVEIILGQMDVTCSRFDDYRHALECAHNFSSSCVSEDLRDYLFPKFTYISSMMHRLCDNRDYINGKCAVSVYPDLFECLDVKIHNDSQFSDLGDTICFYQELATACVAEEMWRCGCNTTRVLVEIYKEDTRPLLCPPITSVDVPDCSNSTCNNEAEKNIQKCITDQNITFSDFDDDINGVIRMFTSHLEMSCSRFDDYKRALECVHNFTWSCLDEDIRDYVLPKFTYVSSVMQRLCNNREHLDGNCALSVYNNLHTCLNLEDDDDDSSFSDGNVFCWLRELATQCIADKMRICGCMTTRVFIEIYKEDARPPLCPPITSVAIPTCTGTRLTGDHPLGVVLVAAAIVLSLLSAPSSF</sequence>
<dbReference type="AlphaFoldDB" id="A0A2T7NFT3"/>
<evidence type="ECO:0008006" key="4">
    <source>
        <dbReference type="Google" id="ProtNLM"/>
    </source>
</evidence>
<reference evidence="2 3" key="1">
    <citation type="submission" date="2018-04" db="EMBL/GenBank/DDBJ databases">
        <title>The genome of golden apple snail Pomacea canaliculata provides insight into stress tolerance and invasive adaptation.</title>
        <authorList>
            <person name="Liu C."/>
            <person name="Liu B."/>
            <person name="Ren Y."/>
            <person name="Zhang Y."/>
            <person name="Wang H."/>
            <person name="Li S."/>
            <person name="Jiang F."/>
            <person name="Yin L."/>
            <person name="Zhang G."/>
            <person name="Qian W."/>
            <person name="Fan W."/>
        </authorList>
    </citation>
    <scope>NUCLEOTIDE SEQUENCE [LARGE SCALE GENOMIC DNA]</scope>
    <source>
        <strain evidence="2">SZHN2017</strain>
        <tissue evidence="2">Muscle</tissue>
    </source>
</reference>
<keyword evidence="3" id="KW-1185">Reference proteome</keyword>
<proteinExistence type="predicted"/>
<protein>
    <recommendedName>
        <fullName evidence="4">DUF19 domain-containing protein</fullName>
    </recommendedName>
</protein>
<name>A0A2T7NFT3_POMCA</name>